<dbReference type="Proteomes" id="UP000016566">
    <property type="component" value="Unassembled WGS sequence"/>
</dbReference>
<dbReference type="PANTHER" id="PTHR46565:SF20">
    <property type="entry name" value="COLD SHOCK DOMAIN-CONTAINING PROTEIN 4"/>
    <property type="match status" value="1"/>
</dbReference>
<dbReference type="SMART" id="SM00357">
    <property type="entry name" value="CSP"/>
    <property type="match status" value="2"/>
</dbReference>
<dbReference type="EMBL" id="BATB01000014">
    <property type="protein sequence ID" value="GAD55420.1"/>
    <property type="molecule type" value="Genomic_DNA"/>
</dbReference>
<evidence type="ECO:0000256" key="1">
    <source>
        <dbReference type="SAM" id="MobiDB-lite"/>
    </source>
</evidence>
<accession>U2Z226</accession>
<dbReference type="PRINTS" id="PR00050">
    <property type="entry name" value="COLDSHOCK"/>
</dbReference>
<evidence type="ECO:0000259" key="2">
    <source>
        <dbReference type="PROSITE" id="PS51857"/>
    </source>
</evidence>
<dbReference type="Pfam" id="PF00313">
    <property type="entry name" value="CSD"/>
    <property type="match status" value="2"/>
</dbReference>
<organism evidence="3 4">
    <name type="scientific">Limimaricola cinnabarinus LL-001</name>
    <dbReference type="NCBI Taxonomy" id="1337093"/>
    <lineage>
        <taxon>Bacteria</taxon>
        <taxon>Pseudomonadati</taxon>
        <taxon>Pseudomonadota</taxon>
        <taxon>Alphaproteobacteria</taxon>
        <taxon>Rhodobacterales</taxon>
        <taxon>Paracoccaceae</taxon>
        <taxon>Limimaricola</taxon>
    </lineage>
</organism>
<dbReference type="GO" id="GO:0003676">
    <property type="term" value="F:nucleic acid binding"/>
    <property type="evidence" value="ECO:0007669"/>
    <property type="project" value="InterPro"/>
</dbReference>
<dbReference type="InterPro" id="IPR012340">
    <property type="entry name" value="NA-bd_OB-fold"/>
</dbReference>
<gene>
    <name evidence="3" type="ORF">MBELCI_1472</name>
</gene>
<reference evidence="3" key="1">
    <citation type="journal article" date="2013" name="Genome Announc.">
        <title>Draft Genome Sequence of Loktanella cinnabarina LL-001T, Isolated from Deep-Sea Floor Sediment.</title>
        <authorList>
            <person name="Nishi S."/>
            <person name="Tsubouchi T."/>
            <person name="Takaki Y."/>
            <person name="Koyanagi R."/>
            <person name="Satoh N."/>
            <person name="Maruyama T."/>
            <person name="Hatada Y."/>
        </authorList>
    </citation>
    <scope>NUCLEOTIDE SEQUENCE [LARGE SCALE GENOMIC DNA]</scope>
    <source>
        <strain evidence="3">LL-001</strain>
    </source>
</reference>
<dbReference type="PROSITE" id="PS51857">
    <property type="entry name" value="CSD_2"/>
    <property type="match status" value="2"/>
</dbReference>
<dbReference type="AlphaFoldDB" id="U2Z226"/>
<dbReference type="Gene3D" id="2.40.50.140">
    <property type="entry name" value="Nucleic acid-binding proteins"/>
    <property type="match status" value="2"/>
</dbReference>
<evidence type="ECO:0000313" key="4">
    <source>
        <dbReference type="Proteomes" id="UP000016566"/>
    </source>
</evidence>
<protein>
    <submittedName>
        <fullName evidence="3">Cold shock protein CspB</fullName>
    </submittedName>
</protein>
<evidence type="ECO:0000313" key="3">
    <source>
        <dbReference type="EMBL" id="GAD55420.1"/>
    </source>
</evidence>
<dbReference type="PANTHER" id="PTHR46565">
    <property type="entry name" value="COLD SHOCK DOMAIN PROTEIN 2"/>
    <property type="match status" value="1"/>
</dbReference>
<dbReference type="InterPro" id="IPR011129">
    <property type="entry name" value="CSD"/>
</dbReference>
<dbReference type="SUPFAM" id="SSF50249">
    <property type="entry name" value="Nucleic acid-binding proteins"/>
    <property type="match status" value="2"/>
</dbReference>
<name>U2Z226_9RHOB</name>
<dbReference type="InterPro" id="IPR002059">
    <property type="entry name" value="CSP_DNA-bd"/>
</dbReference>
<comment type="caution">
    <text evidence="3">The sequence shown here is derived from an EMBL/GenBank/DDBJ whole genome shotgun (WGS) entry which is preliminary data.</text>
</comment>
<feature type="domain" description="CSD" evidence="2">
    <location>
        <begin position="11"/>
        <end position="76"/>
    </location>
</feature>
<dbReference type="STRING" id="1337093.MBELCI_1472"/>
<feature type="domain" description="CSD" evidence="2">
    <location>
        <begin position="104"/>
        <end position="169"/>
    </location>
</feature>
<keyword evidence="4" id="KW-1185">Reference proteome</keyword>
<feature type="compositionally biased region" description="Low complexity" evidence="1">
    <location>
        <begin position="204"/>
        <end position="213"/>
    </location>
</feature>
<sequence length="213" mass="22997">MLDKQAEDRFELDGHVKWFDPAKGFGFIVPDAGGADILLHANVLRNYGQNSVADGARIRIQAQRTERGTQAVEILSLDPPPTASAVPLADFAEFDAEYLSSRPLEPARIKWFDKAKGFGFANQFGMSDDIFLHVEVLRSSGLSDLEPGEAVALRVIQGRRGRMATEILPWDAAVRGVRSGTERSASVDAGTQSDTDTDTDAASDTDTSSGSPE</sequence>
<proteinExistence type="predicted"/>
<dbReference type="eggNOG" id="COG1278">
    <property type="taxonomic scope" value="Bacteria"/>
</dbReference>
<dbReference type="GO" id="GO:0005829">
    <property type="term" value="C:cytosol"/>
    <property type="evidence" value="ECO:0007669"/>
    <property type="project" value="UniProtKB-ARBA"/>
</dbReference>
<feature type="region of interest" description="Disordered" evidence="1">
    <location>
        <begin position="177"/>
        <end position="213"/>
    </location>
</feature>
<dbReference type="CDD" id="cd04458">
    <property type="entry name" value="CSP_CDS"/>
    <property type="match status" value="2"/>
</dbReference>